<organism evidence="1 2">
    <name type="scientific">Peronosclerospora sorghi</name>
    <dbReference type="NCBI Taxonomy" id="230839"/>
    <lineage>
        <taxon>Eukaryota</taxon>
        <taxon>Sar</taxon>
        <taxon>Stramenopiles</taxon>
        <taxon>Oomycota</taxon>
        <taxon>Peronosporomycetes</taxon>
        <taxon>Peronosporales</taxon>
        <taxon>Peronosporaceae</taxon>
        <taxon>Peronosclerospora</taxon>
    </lineage>
</organism>
<keyword evidence="2" id="KW-1185">Reference proteome</keyword>
<proteinExistence type="predicted"/>
<dbReference type="Proteomes" id="UP001163321">
    <property type="component" value="Chromosome 4"/>
</dbReference>
<reference evidence="1 2" key="1">
    <citation type="journal article" date="2022" name="bioRxiv">
        <title>The genome of the oomycete Peronosclerospora sorghi, a cosmopolitan pathogen of maize and sorghum, is inflated with dispersed pseudogenes.</title>
        <authorList>
            <person name="Fletcher K."/>
            <person name="Martin F."/>
            <person name="Isakeit T."/>
            <person name="Cavanaugh K."/>
            <person name="Magill C."/>
            <person name="Michelmore R."/>
        </authorList>
    </citation>
    <scope>NUCLEOTIDE SEQUENCE [LARGE SCALE GENOMIC DNA]</scope>
    <source>
        <strain evidence="1">P6</strain>
    </source>
</reference>
<accession>A0ACC0W5X7</accession>
<gene>
    <name evidence="1" type="ORF">PsorP6_004889</name>
</gene>
<evidence type="ECO:0000313" key="1">
    <source>
        <dbReference type="EMBL" id="KAI9914213.1"/>
    </source>
</evidence>
<sequence length="122" mass="13620">MSTLSSPVPSYRAPAATDDDGLVFLPVALNLTLARLLVLFALTRAASFLTHGVARNLVNNAVLCLFFSLMLFQTLQWIDIVILKLSRRSRRIWVAFRVANGLFYVTVLDLSLFHEAQVAKAR</sequence>
<protein>
    <submittedName>
        <fullName evidence="1">Uncharacterized protein</fullName>
    </submittedName>
</protein>
<comment type="caution">
    <text evidence="1">The sequence shown here is derived from an EMBL/GenBank/DDBJ whole genome shotgun (WGS) entry which is preliminary data.</text>
</comment>
<dbReference type="EMBL" id="CM047583">
    <property type="protein sequence ID" value="KAI9914213.1"/>
    <property type="molecule type" value="Genomic_DNA"/>
</dbReference>
<name>A0ACC0W5X7_9STRA</name>
<evidence type="ECO:0000313" key="2">
    <source>
        <dbReference type="Proteomes" id="UP001163321"/>
    </source>
</evidence>